<dbReference type="AlphaFoldDB" id="A0A0F8YV80"/>
<dbReference type="InterPro" id="IPR011990">
    <property type="entry name" value="TPR-like_helical_dom_sf"/>
</dbReference>
<organism evidence="4">
    <name type="scientific">marine sediment metagenome</name>
    <dbReference type="NCBI Taxonomy" id="412755"/>
    <lineage>
        <taxon>unclassified sequences</taxon>
        <taxon>metagenomes</taxon>
        <taxon>ecological metagenomes</taxon>
    </lineage>
</organism>
<dbReference type="InterPro" id="IPR039565">
    <property type="entry name" value="BamD-like"/>
</dbReference>
<name>A0A0F8YV80_9ZZZZ</name>
<dbReference type="Gene3D" id="1.25.40.10">
    <property type="entry name" value="Tetratricopeptide repeat domain"/>
    <property type="match status" value="1"/>
</dbReference>
<proteinExistence type="predicted"/>
<dbReference type="PROSITE" id="PS51257">
    <property type="entry name" value="PROKAR_LIPOPROTEIN"/>
    <property type="match status" value="1"/>
</dbReference>
<keyword evidence="1" id="KW-0732">Signal</keyword>
<evidence type="ECO:0000313" key="4">
    <source>
        <dbReference type="EMBL" id="KKK57979.1"/>
    </source>
</evidence>
<evidence type="ECO:0000259" key="3">
    <source>
        <dbReference type="Pfam" id="PF13525"/>
    </source>
</evidence>
<feature type="domain" description="Outer membrane lipoprotein BamD-like" evidence="3">
    <location>
        <begin position="173"/>
        <end position="246"/>
    </location>
</feature>
<feature type="coiled-coil region" evidence="2">
    <location>
        <begin position="53"/>
        <end position="91"/>
    </location>
</feature>
<keyword evidence="2" id="KW-0175">Coiled coil</keyword>
<accession>A0A0F8YV80</accession>
<sequence>MKYMIFVLACTGLFFGCASNQDILTLDDNFIIMEQRISNLEKKSEKSARSVQFESLKSRMDSAIKTREEKEQNLRNRIAEIRAIINKLTDEIQIIRGKLEETEYFMKQKIKPFEKTDQKREEQITKMEEILTSQRNRIRGIEQYLNIESDLYDAKSKRDSREKPKRKEKKKLSENEMYALAKQAFDQGDFEAAREGFLEIIKKYPRSGWVDNAQFWIGDTYYREKWYEKAILEYQKVIENYPKGNKVPASLLKQGFA</sequence>
<dbReference type="EMBL" id="LAZR01064206">
    <property type="protein sequence ID" value="KKK57979.1"/>
    <property type="molecule type" value="Genomic_DNA"/>
</dbReference>
<comment type="caution">
    <text evidence="4">The sequence shown here is derived from an EMBL/GenBank/DDBJ whole genome shotgun (WGS) entry which is preliminary data.</text>
</comment>
<dbReference type="InterPro" id="IPR019734">
    <property type="entry name" value="TPR_rpt"/>
</dbReference>
<dbReference type="PROSITE" id="PS50005">
    <property type="entry name" value="TPR"/>
    <property type="match status" value="1"/>
</dbReference>
<feature type="non-terminal residue" evidence="4">
    <location>
        <position position="257"/>
    </location>
</feature>
<reference evidence="4" key="1">
    <citation type="journal article" date="2015" name="Nature">
        <title>Complex archaea that bridge the gap between prokaryotes and eukaryotes.</title>
        <authorList>
            <person name="Spang A."/>
            <person name="Saw J.H."/>
            <person name="Jorgensen S.L."/>
            <person name="Zaremba-Niedzwiedzka K."/>
            <person name="Martijn J."/>
            <person name="Lind A.E."/>
            <person name="van Eijk R."/>
            <person name="Schleper C."/>
            <person name="Guy L."/>
            <person name="Ettema T.J."/>
        </authorList>
    </citation>
    <scope>NUCLEOTIDE SEQUENCE</scope>
</reference>
<protein>
    <recommendedName>
        <fullName evidence="3">Outer membrane lipoprotein BamD-like domain-containing protein</fullName>
    </recommendedName>
</protein>
<dbReference type="Pfam" id="PF13525">
    <property type="entry name" value="YfiO"/>
    <property type="match status" value="1"/>
</dbReference>
<evidence type="ECO:0000256" key="1">
    <source>
        <dbReference type="ARBA" id="ARBA00022729"/>
    </source>
</evidence>
<dbReference type="SUPFAM" id="SSF48452">
    <property type="entry name" value="TPR-like"/>
    <property type="match status" value="1"/>
</dbReference>
<gene>
    <name evidence="4" type="ORF">LCGC14_3049040</name>
</gene>
<evidence type="ECO:0000256" key="2">
    <source>
        <dbReference type="SAM" id="Coils"/>
    </source>
</evidence>